<accession>A0ACB9FXJ6</accession>
<proteinExistence type="predicted"/>
<gene>
    <name evidence="1" type="ORF">L1987_45840</name>
</gene>
<keyword evidence="2" id="KW-1185">Reference proteome</keyword>
<organism evidence="1 2">
    <name type="scientific">Smallanthus sonchifolius</name>
    <dbReference type="NCBI Taxonomy" id="185202"/>
    <lineage>
        <taxon>Eukaryota</taxon>
        <taxon>Viridiplantae</taxon>
        <taxon>Streptophyta</taxon>
        <taxon>Embryophyta</taxon>
        <taxon>Tracheophyta</taxon>
        <taxon>Spermatophyta</taxon>
        <taxon>Magnoliopsida</taxon>
        <taxon>eudicotyledons</taxon>
        <taxon>Gunneridae</taxon>
        <taxon>Pentapetalae</taxon>
        <taxon>asterids</taxon>
        <taxon>campanulids</taxon>
        <taxon>Asterales</taxon>
        <taxon>Asteraceae</taxon>
        <taxon>Asteroideae</taxon>
        <taxon>Heliantheae alliance</taxon>
        <taxon>Millerieae</taxon>
        <taxon>Smallanthus</taxon>
    </lineage>
</organism>
<protein>
    <submittedName>
        <fullName evidence="1">Uncharacterized protein</fullName>
    </submittedName>
</protein>
<sequence>MIYDSDSKDEVFDDKKVEGIPKEVQLDEPKVVKNVTCDRCILTEPDEVKVDQPKLSKRLQSSGFVAAGHQKKNLSTVTKQVFVQNKPVKCSVKSYEDCSSEGSSNSRKTPYIRNHQDRRVCFHCNEAGYIMIHCPYKNQGKLKSVSSQQRVVPILKRQNVGKPMSSVVKNVPCQSFAKSLGFKQHDKHISKPVVFQKKF</sequence>
<evidence type="ECO:0000313" key="1">
    <source>
        <dbReference type="EMBL" id="KAI3776079.1"/>
    </source>
</evidence>
<reference evidence="1 2" key="2">
    <citation type="journal article" date="2022" name="Mol. Ecol. Resour.">
        <title>The genomes of chicory, endive, great burdock and yacon provide insights into Asteraceae paleo-polyploidization history and plant inulin production.</title>
        <authorList>
            <person name="Fan W."/>
            <person name="Wang S."/>
            <person name="Wang H."/>
            <person name="Wang A."/>
            <person name="Jiang F."/>
            <person name="Liu H."/>
            <person name="Zhao H."/>
            <person name="Xu D."/>
            <person name="Zhang Y."/>
        </authorList>
    </citation>
    <scope>NUCLEOTIDE SEQUENCE [LARGE SCALE GENOMIC DNA]</scope>
    <source>
        <strain evidence="2">cv. Yunnan</strain>
        <tissue evidence="1">Leaves</tissue>
    </source>
</reference>
<dbReference type="Proteomes" id="UP001056120">
    <property type="component" value="Linkage Group LG15"/>
</dbReference>
<comment type="caution">
    <text evidence="1">The sequence shown here is derived from an EMBL/GenBank/DDBJ whole genome shotgun (WGS) entry which is preliminary data.</text>
</comment>
<name>A0ACB9FXJ6_9ASTR</name>
<evidence type="ECO:0000313" key="2">
    <source>
        <dbReference type="Proteomes" id="UP001056120"/>
    </source>
</evidence>
<dbReference type="EMBL" id="CM042032">
    <property type="protein sequence ID" value="KAI3776079.1"/>
    <property type="molecule type" value="Genomic_DNA"/>
</dbReference>
<reference evidence="2" key="1">
    <citation type="journal article" date="2022" name="Mol. Ecol. Resour.">
        <title>The genomes of chicory, endive, great burdock and yacon provide insights into Asteraceae palaeo-polyploidization history and plant inulin production.</title>
        <authorList>
            <person name="Fan W."/>
            <person name="Wang S."/>
            <person name="Wang H."/>
            <person name="Wang A."/>
            <person name="Jiang F."/>
            <person name="Liu H."/>
            <person name="Zhao H."/>
            <person name="Xu D."/>
            <person name="Zhang Y."/>
        </authorList>
    </citation>
    <scope>NUCLEOTIDE SEQUENCE [LARGE SCALE GENOMIC DNA]</scope>
    <source>
        <strain evidence="2">cv. Yunnan</strain>
    </source>
</reference>